<dbReference type="Pfam" id="PF00753">
    <property type="entry name" value="Lactamase_B"/>
    <property type="match status" value="1"/>
</dbReference>
<sequence>MIELRQIGEQVWSRTVMLGGEAHVATYLVGGDGWALIDTGVKFPPGDPRSLSRSALARIPGFDDLDHIVLTHGHYDHVGGVAALAAEYPAAQIYLHPADRRMASSAIVQSEEMAAFAKAWNLPEKAASMEAHINERMTGVHPEYDLADGMRIDLGGGALIEVIALPGHTAGSVAFRLAAEDITFVGDAVQGWGSRTGSWPFYADPTSYRDSLKRLASYGPQRLAMAHGYHCGLPFNSAVLGASDVLAALELSVSVVDAIEREVLKGQPGRPALEMAREVVHALLDEIPARTEPTTGLPNHAGMALWAHGLRSSTTPHQ</sequence>
<reference evidence="3" key="1">
    <citation type="journal article" date="2019" name="Int. J. Syst. Evol. Microbiol.">
        <title>The Global Catalogue of Microorganisms (GCM) 10K type strain sequencing project: providing services to taxonomists for standard genome sequencing and annotation.</title>
        <authorList>
            <consortium name="The Broad Institute Genomics Platform"/>
            <consortium name="The Broad Institute Genome Sequencing Center for Infectious Disease"/>
            <person name="Wu L."/>
            <person name="Ma J."/>
        </authorList>
    </citation>
    <scope>NUCLEOTIDE SEQUENCE [LARGE SCALE GENOMIC DNA]</scope>
    <source>
        <strain evidence="3">JCM 17460</strain>
    </source>
</reference>
<organism evidence="2 3">
    <name type="scientific">Nocardioides daeguensis</name>
    <dbReference type="NCBI Taxonomy" id="908359"/>
    <lineage>
        <taxon>Bacteria</taxon>
        <taxon>Bacillati</taxon>
        <taxon>Actinomycetota</taxon>
        <taxon>Actinomycetes</taxon>
        <taxon>Propionibacteriales</taxon>
        <taxon>Nocardioidaceae</taxon>
        <taxon>Nocardioides</taxon>
    </lineage>
</organism>
<protein>
    <recommendedName>
        <fullName evidence="1">Metallo-beta-lactamase domain-containing protein</fullName>
    </recommendedName>
</protein>
<dbReference type="RefSeq" id="WP_218236963.1">
    <property type="nucleotide sequence ID" value="NZ_BAABBB010000021.1"/>
</dbReference>
<dbReference type="PANTHER" id="PTHR42951">
    <property type="entry name" value="METALLO-BETA-LACTAMASE DOMAIN-CONTAINING"/>
    <property type="match status" value="1"/>
</dbReference>
<dbReference type="SMART" id="SM00849">
    <property type="entry name" value="Lactamase_B"/>
    <property type="match status" value="1"/>
</dbReference>
<keyword evidence="3" id="KW-1185">Reference proteome</keyword>
<dbReference type="InterPro" id="IPR050855">
    <property type="entry name" value="NDM-1-like"/>
</dbReference>
<proteinExistence type="predicted"/>
<accession>A0ABP6W5G8</accession>
<dbReference type="EMBL" id="BAABBB010000021">
    <property type="protein sequence ID" value="GAA3546799.1"/>
    <property type="molecule type" value="Genomic_DNA"/>
</dbReference>
<dbReference type="PANTHER" id="PTHR42951:SF17">
    <property type="entry name" value="METALLO-BETA-LACTAMASE DOMAIN-CONTAINING PROTEIN"/>
    <property type="match status" value="1"/>
</dbReference>
<evidence type="ECO:0000259" key="1">
    <source>
        <dbReference type="SMART" id="SM00849"/>
    </source>
</evidence>
<comment type="caution">
    <text evidence="2">The sequence shown here is derived from an EMBL/GenBank/DDBJ whole genome shotgun (WGS) entry which is preliminary data.</text>
</comment>
<name>A0ABP6W5G8_9ACTN</name>
<evidence type="ECO:0000313" key="2">
    <source>
        <dbReference type="EMBL" id="GAA3546799.1"/>
    </source>
</evidence>
<evidence type="ECO:0000313" key="3">
    <source>
        <dbReference type="Proteomes" id="UP001500301"/>
    </source>
</evidence>
<dbReference type="Proteomes" id="UP001500301">
    <property type="component" value="Unassembled WGS sequence"/>
</dbReference>
<feature type="domain" description="Metallo-beta-lactamase" evidence="1">
    <location>
        <begin position="23"/>
        <end position="227"/>
    </location>
</feature>
<gene>
    <name evidence="2" type="ORF">GCM10022263_37400</name>
</gene>
<dbReference type="InterPro" id="IPR001279">
    <property type="entry name" value="Metallo-B-lactamas"/>
</dbReference>